<name>A0A1G7G678_9DEIN</name>
<dbReference type="GO" id="GO:0090729">
    <property type="term" value="F:toxin activity"/>
    <property type="evidence" value="ECO:0007669"/>
    <property type="project" value="UniProtKB-KW"/>
</dbReference>
<dbReference type="EMBL" id="FNBC01000012">
    <property type="protein sequence ID" value="SDE83585.1"/>
    <property type="molecule type" value="Genomic_DNA"/>
</dbReference>
<organism evidence="7 8">
    <name type="scientific">Thermus arciformis</name>
    <dbReference type="NCBI Taxonomy" id="482827"/>
    <lineage>
        <taxon>Bacteria</taxon>
        <taxon>Thermotogati</taxon>
        <taxon>Deinococcota</taxon>
        <taxon>Deinococci</taxon>
        <taxon>Thermales</taxon>
        <taxon>Thermaceae</taxon>
        <taxon>Thermus</taxon>
    </lineage>
</organism>
<keyword evidence="8" id="KW-1185">Reference proteome</keyword>
<proteinExistence type="inferred from homology"/>
<gene>
    <name evidence="5" type="primary">vapC</name>
    <name evidence="7" type="ORF">SAMN04488243_11255</name>
</gene>
<evidence type="ECO:0000256" key="2">
    <source>
        <dbReference type="ARBA" id="ARBA00022722"/>
    </source>
</evidence>
<feature type="binding site" evidence="5">
    <location>
        <position position="6"/>
    </location>
    <ligand>
        <name>Mg(2+)</name>
        <dbReference type="ChEBI" id="CHEBI:18420"/>
    </ligand>
</feature>
<reference evidence="8" key="1">
    <citation type="submission" date="2016-10" db="EMBL/GenBank/DDBJ databases">
        <authorList>
            <person name="Varghese N."/>
            <person name="Submissions S."/>
        </authorList>
    </citation>
    <scope>NUCLEOTIDE SEQUENCE [LARGE SCALE GENOMIC DNA]</scope>
    <source>
        <strain evidence="8">CGMCC 1.6992</strain>
    </source>
</reference>
<dbReference type="InterPro" id="IPR039018">
    <property type="entry name" value="VapC20-like"/>
</dbReference>
<evidence type="ECO:0000313" key="8">
    <source>
        <dbReference type="Proteomes" id="UP000199446"/>
    </source>
</evidence>
<keyword evidence="3 5" id="KW-0479">Metal-binding</keyword>
<feature type="domain" description="PIN" evidence="6">
    <location>
        <begin position="3"/>
        <end position="123"/>
    </location>
</feature>
<keyword evidence="4 5" id="KW-0378">Hydrolase</keyword>
<dbReference type="InterPro" id="IPR022907">
    <property type="entry name" value="VapC_family"/>
</dbReference>
<dbReference type="STRING" id="482827.SAMN04488243_11255"/>
<dbReference type="InterPro" id="IPR029060">
    <property type="entry name" value="PIN-like_dom_sf"/>
</dbReference>
<keyword evidence="5" id="KW-0460">Magnesium</keyword>
<comment type="function">
    <text evidence="5">Toxic component of a toxin-antitoxin (TA) system. An RNase.</text>
</comment>
<keyword evidence="5" id="KW-0800">Toxin</keyword>
<comment type="similarity">
    <text evidence="5">Belongs to the PINc/VapC protein family.</text>
</comment>
<evidence type="ECO:0000256" key="3">
    <source>
        <dbReference type="ARBA" id="ARBA00022723"/>
    </source>
</evidence>
<sequence>MAVFLDTSALYALLDRDDAHHQEAARTFRELLEARWPLKTHAYVVVESVALVQRRLGVEAVRVLVHDLMGVVEVAPVEEALHRAALTALLASGRREVSLVDWTSFLFMRERRLEKAFAYDEHFWEQGFVSVGEALHNG</sequence>
<keyword evidence="2 5" id="KW-0540">Nuclease</keyword>
<protein>
    <recommendedName>
        <fullName evidence="5">Ribonuclease VapC</fullName>
        <shortName evidence="5">RNase VapC</shortName>
        <ecNumber evidence="5">3.1.-.-</ecNumber>
    </recommendedName>
    <alternativeName>
        <fullName evidence="5">Toxin VapC</fullName>
    </alternativeName>
</protein>
<evidence type="ECO:0000313" key="7">
    <source>
        <dbReference type="EMBL" id="SDE83585.1"/>
    </source>
</evidence>
<dbReference type="GO" id="GO:0000287">
    <property type="term" value="F:magnesium ion binding"/>
    <property type="evidence" value="ECO:0007669"/>
    <property type="project" value="UniProtKB-UniRule"/>
</dbReference>
<dbReference type="PANTHER" id="PTHR42188">
    <property type="entry name" value="23S RRNA-SPECIFIC ENDONUCLEASE VAPC20"/>
    <property type="match status" value="1"/>
</dbReference>
<dbReference type="OrthoDB" id="4724868at2"/>
<dbReference type="PANTHER" id="PTHR42188:SF1">
    <property type="entry name" value="23S RRNA-SPECIFIC ENDONUCLEASE VAPC20"/>
    <property type="match status" value="1"/>
</dbReference>
<dbReference type="HAMAP" id="MF_00265">
    <property type="entry name" value="VapC_Nob1"/>
    <property type="match status" value="1"/>
</dbReference>
<comment type="cofactor">
    <cofactor evidence="5">
        <name>Mg(2+)</name>
        <dbReference type="ChEBI" id="CHEBI:18420"/>
    </cofactor>
</comment>
<dbReference type="Pfam" id="PF01850">
    <property type="entry name" value="PIN"/>
    <property type="match status" value="1"/>
</dbReference>
<dbReference type="GO" id="GO:0016787">
    <property type="term" value="F:hydrolase activity"/>
    <property type="evidence" value="ECO:0007669"/>
    <property type="project" value="UniProtKB-KW"/>
</dbReference>
<dbReference type="Gene3D" id="3.40.50.1010">
    <property type="entry name" value="5'-nuclease"/>
    <property type="match status" value="1"/>
</dbReference>
<dbReference type="Proteomes" id="UP000199446">
    <property type="component" value="Unassembled WGS sequence"/>
</dbReference>
<evidence type="ECO:0000256" key="5">
    <source>
        <dbReference type="HAMAP-Rule" id="MF_00265"/>
    </source>
</evidence>
<dbReference type="GO" id="GO:0004521">
    <property type="term" value="F:RNA endonuclease activity"/>
    <property type="evidence" value="ECO:0007669"/>
    <property type="project" value="InterPro"/>
</dbReference>
<keyword evidence="1 5" id="KW-1277">Toxin-antitoxin system</keyword>
<accession>A0A1G7G678</accession>
<evidence type="ECO:0000256" key="1">
    <source>
        <dbReference type="ARBA" id="ARBA00022649"/>
    </source>
</evidence>
<evidence type="ECO:0000259" key="6">
    <source>
        <dbReference type="Pfam" id="PF01850"/>
    </source>
</evidence>
<dbReference type="AlphaFoldDB" id="A0A1G7G678"/>
<evidence type="ECO:0000256" key="4">
    <source>
        <dbReference type="ARBA" id="ARBA00022801"/>
    </source>
</evidence>
<dbReference type="RefSeq" id="WP_093006821.1">
    <property type="nucleotide sequence ID" value="NZ_FNBC01000012.1"/>
</dbReference>
<dbReference type="SUPFAM" id="SSF88723">
    <property type="entry name" value="PIN domain-like"/>
    <property type="match status" value="1"/>
</dbReference>
<dbReference type="EC" id="3.1.-.-" evidence="5"/>
<dbReference type="GO" id="GO:0016075">
    <property type="term" value="P:rRNA catabolic process"/>
    <property type="evidence" value="ECO:0007669"/>
    <property type="project" value="TreeGrafter"/>
</dbReference>
<feature type="binding site" evidence="5">
    <location>
        <position position="101"/>
    </location>
    <ligand>
        <name>Mg(2+)</name>
        <dbReference type="ChEBI" id="CHEBI:18420"/>
    </ligand>
</feature>
<dbReference type="InterPro" id="IPR002716">
    <property type="entry name" value="PIN_dom"/>
</dbReference>